<dbReference type="CDD" id="cd20301">
    <property type="entry name" value="cupin_ChrR"/>
    <property type="match status" value="1"/>
</dbReference>
<evidence type="ECO:0000313" key="2">
    <source>
        <dbReference type="EMBL" id="QDY70595.1"/>
    </source>
</evidence>
<evidence type="ECO:0000313" key="3">
    <source>
        <dbReference type="Proteomes" id="UP000318483"/>
    </source>
</evidence>
<feature type="domain" description="ChrR-like cupin" evidence="1">
    <location>
        <begin position="102"/>
        <end position="190"/>
    </location>
</feature>
<dbReference type="EMBL" id="CP042262">
    <property type="protein sequence ID" value="QDY70595.1"/>
    <property type="molecule type" value="Genomic_DNA"/>
</dbReference>
<dbReference type="OrthoDB" id="2988517at2"/>
<dbReference type="InterPro" id="IPR011051">
    <property type="entry name" value="RmlC_Cupin_sf"/>
</dbReference>
<dbReference type="Gene3D" id="1.10.10.1320">
    <property type="entry name" value="Anti-sigma factor, zinc-finger domain"/>
    <property type="match status" value="1"/>
</dbReference>
<dbReference type="Pfam" id="PF12973">
    <property type="entry name" value="Cupin_7"/>
    <property type="match status" value="1"/>
</dbReference>
<organism evidence="2 3">
    <name type="scientific">Qingshengfaniella alkalisoli</name>
    <dbReference type="NCBI Taxonomy" id="2599296"/>
    <lineage>
        <taxon>Bacteria</taxon>
        <taxon>Pseudomonadati</taxon>
        <taxon>Pseudomonadota</taxon>
        <taxon>Alphaproteobacteria</taxon>
        <taxon>Rhodobacterales</taxon>
        <taxon>Paracoccaceae</taxon>
        <taxon>Qingshengfaniella</taxon>
    </lineage>
</organism>
<evidence type="ECO:0000259" key="1">
    <source>
        <dbReference type="Pfam" id="PF12973"/>
    </source>
</evidence>
<name>A0A5B8I8Y9_9RHOB</name>
<dbReference type="InterPro" id="IPR041916">
    <property type="entry name" value="Anti_sigma_zinc_sf"/>
</dbReference>
<dbReference type="InterPro" id="IPR014710">
    <property type="entry name" value="RmlC-like_jellyroll"/>
</dbReference>
<gene>
    <name evidence="2" type="ORF">FPZ52_12935</name>
</gene>
<dbReference type="InterPro" id="IPR025979">
    <property type="entry name" value="ChrR-like_cupin_dom"/>
</dbReference>
<proteinExistence type="predicted"/>
<dbReference type="Proteomes" id="UP000318483">
    <property type="component" value="Plasmid unnamed1"/>
</dbReference>
<keyword evidence="2" id="KW-0614">Plasmid</keyword>
<protein>
    <submittedName>
        <fullName evidence="2">Transcriptional regulator</fullName>
    </submittedName>
</protein>
<dbReference type="AlphaFoldDB" id="A0A5B8I8Y9"/>
<reference evidence="2 3" key="1">
    <citation type="submission" date="2019-07" db="EMBL/GenBank/DDBJ databases">
        <title>Litoreibacter alkalisoli sp. nov., isolated from saline-alkaline soil.</title>
        <authorList>
            <person name="Wang S."/>
            <person name="Xu L."/>
            <person name="Xing Y.-T."/>
            <person name="Sun J.-Q."/>
        </authorList>
    </citation>
    <scope>NUCLEOTIDE SEQUENCE [LARGE SCALE GENOMIC DNA]</scope>
    <source>
        <strain evidence="2 3">LN3S51</strain>
        <plasmid evidence="2 3">unnamed1</plasmid>
    </source>
</reference>
<geneLocation type="plasmid" evidence="2 3">
    <name>unnamed1</name>
</geneLocation>
<dbReference type="SUPFAM" id="SSF51182">
    <property type="entry name" value="RmlC-like cupins"/>
    <property type="match status" value="1"/>
</dbReference>
<accession>A0A5B8I8Y9</accession>
<dbReference type="Gene3D" id="2.60.120.10">
    <property type="entry name" value="Jelly Rolls"/>
    <property type="match status" value="1"/>
</dbReference>
<dbReference type="InterPro" id="IPR012807">
    <property type="entry name" value="Anti-sigma_ChrR"/>
</dbReference>
<keyword evidence="3" id="KW-1185">Reference proteome</keyword>
<dbReference type="NCBIfam" id="TIGR02451">
    <property type="entry name" value="anti_sig_ChrR"/>
    <property type="match status" value="1"/>
</dbReference>
<dbReference type="RefSeq" id="WP_146366013.1">
    <property type="nucleotide sequence ID" value="NZ_CP042262.1"/>
</dbReference>
<dbReference type="KEGG" id="lit:FPZ52_12935"/>
<sequence length="211" mass="22428">MSTPRHHITDALMSLYRLGGLPTPFAVTVAAHLSLCNECRATYEASLVPGGLLLEMSDGTPLSPELKSSVMGMLDDSPSPSATSADPVLLPQPVRALLAEGEPNWRRVAPGSRQAILQNDSEGSLRLLEFAAGQTVPEHSHGGNELTLILQGSFSDVTGTYRVGDLQIADDTLDHAPKAAPGMPCICLAATDAPLKFRGLIPRLLQPFLRI</sequence>